<comment type="similarity">
    <text evidence="9">Belongs to the carbohydrate kinase PfkB family. Ribokinase subfamily.</text>
</comment>
<sequence>MAAATPMPMLHNLGSINLDHVYRVPHLVTPGETLASHAYAVGLGGKGANQSLALARAGGRVCHWGRLGRRDAWARDTLADAGVDVSHVSLVDAPSGHAIIQVDDAGENAIILYPGANHGFDGATLEALVDTAAPGDWLLLQNECNGLAALLALAAERRIRVAFNPAPMTDAVGELPLSACRLLFVNRTEAAGLAGLPVDSPSDALLDALATRLPDCELVLTLGAEGAWYQAGGERRHQPALKVSAMDTTGAGDTFIGYYLAALQRGATVPDCLAQATVAAALAVQRPGAAAGIPTADEVADFLGKESP</sequence>
<comment type="subunit">
    <text evidence="9">Homodimer.</text>
</comment>
<dbReference type="InterPro" id="IPR011611">
    <property type="entry name" value="PfkB_dom"/>
</dbReference>
<feature type="binding site" evidence="9">
    <location>
        <position position="286"/>
    </location>
    <ligand>
        <name>K(+)</name>
        <dbReference type="ChEBI" id="CHEBI:29103"/>
    </ligand>
</feature>
<feature type="domain" description="Carbohydrate kinase PfkB" evidence="10">
    <location>
        <begin position="13"/>
        <end position="295"/>
    </location>
</feature>
<comment type="subcellular location">
    <subcellularLocation>
        <location evidence="9">Cytoplasm</location>
    </subcellularLocation>
</comment>
<feature type="binding site" evidence="9">
    <location>
        <begin position="221"/>
        <end position="226"/>
    </location>
    <ligand>
        <name>ATP</name>
        <dbReference type="ChEBI" id="CHEBI:30616"/>
    </ligand>
</feature>
<keyword evidence="12" id="KW-1185">Reference proteome</keyword>
<dbReference type="EC" id="2.7.1.15" evidence="9"/>
<comment type="function">
    <text evidence="9">Catalyzes the phosphorylation of ribose at O-5 in a reaction requiring ATP and magnesium. The resulting D-ribose-5-phosphate can then be used either for sythesis of nucleotides, histidine, and tryptophan, or as a component of the pentose phosphate pathway.</text>
</comment>
<name>A0ABU1GKR5_9GAMM</name>
<dbReference type="Pfam" id="PF00294">
    <property type="entry name" value="PfkB"/>
    <property type="match status" value="1"/>
</dbReference>
<evidence type="ECO:0000256" key="9">
    <source>
        <dbReference type="HAMAP-Rule" id="MF_01987"/>
    </source>
</evidence>
<dbReference type="InterPro" id="IPR002139">
    <property type="entry name" value="Ribo/fructo_kinase"/>
</dbReference>
<evidence type="ECO:0000256" key="5">
    <source>
        <dbReference type="ARBA" id="ARBA00022840"/>
    </source>
</evidence>
<dbReference type="PRINTS" id="PR00990">
    <property type="entry name" value="RIBOKINASE"/>
</dbReference>
<comment type="cofactor">
    <cofactor evidence="9">
        <name>Mg(2+)</name>
        <dbReference type="ChEBI" id="CHEBI:18420"/>
    </cofactor>
    <text evidence="9">Requires a divalent cation, most likely magnesium in vivo, as an electrophilic catalyst to aid phosphoryl group transfer. It is the chelate of the metal and the nucleotide that is the actual substrate.</text>
</comment>
<keyword evidence="2 9" id="KW-0479">Metal-binding</keyword>
<organism evidence="11 12">
    <name type="scientific">Halomonas mongoliensis</name>
    <dbReference type="NCBI Taxonomy" id="321265"/>
    <lineage>
        <taxon>Bacteria</taxon>
        <taxon>Pseudomonadati</taxon>
        <taxon>Pseudomonadota</taxon>
        <taxon>Gammaproteobacteria</taxon>
        <taxon>Oceanospirillales</taxon>
        <taxon>Halomonadaceae</taxon>
        <taxon>Halomonas</taxon>
    </lineage>
</organism>
<evidence type="ECO:0000256" key="2">
    <source>
        <dbReference type="ARBA" id="ARBA00022723"/>
    </source>
</evidence>
<evidence type="ECO:0000256" key="7">
    <source>
        <dbReference type="ARBA" id="ARBA00022958"/>
    </source>
</evidence>
<feature type="binding site" evidence="9">
    <location>
        <position position="247"/>
    </location>
    <ligand>
        <name>K(+)</name>
        <dbReference type="ChEBI" id="CHEBI:29103"/>
    </ligand>
</feature>
<evidence type="ECO:0000256" key="4">
    <source>
        <dbReference type="ARBA" id="ARBA00022777"/>
    </source>
</evidence>
<comment type="caution">
    <text evidence="9">Lacks conserved residue(s) required for the propagation of feature annotation.</text>
</comment>
<keyword evidence="9" id="KW-0963">Cytoplasm</keyword>
<comment type="caution">
    <text evidence="11">The sequence shown here is derived from an EMBL/GenBank/DDBJ whole genome shotgun (WGS) entry which is preliminary data.</text>
</comment>
<dbReference type="PANTHER" id="PTHR10584">
    <property type="entry name" value="SUGAR KINASE"/>
    <property type="match status" value="1"/>
</dbReference>
<evidence type="ECO:0000259" key="10">
    <source>
        <dbReference type="Pfam" id="PF00294"/>
    </source>
</evidence>
<keyword evidence="4 9" id="KW-0418">Kinase</keyword>
<feature type="binding site" evidence="9">
    <location>
        <position position="253"/>
    </location>
    <ligand>
        <name>substrate</name>
    </ligand>
</feature>
<dbReference type="Gene3D" id="3.40.1190.20">
    <property type="match status" value="1"/>
</dbReference>
<dbReference type="Proteomes" id="UP001252270">
    <property type="component" value="Unassembled WGS sequence"/>
</dbReference>
<evidence type="ECO:0000256" key="8">
    <source>
        <dbReference type="ARBA" id="ARBA00023277"/>
    </source>
</evidence>
<dbReference type="GO" id="GO:0004747">
    <property type="term" value="F:ribokinase activity"/>
    <property type="evidence" value="ECO:0007669"/>
    <property type="project" value="UniProtKB-EC"/>
</dbReference>
<feature type="active site" description="Proton acceptor" evidence="9">
    <location>
        <position position="253"/>
    </location>
</feature>
<comment type="pathway">
    <text evidence="9">Carbohydrate metabolism; D-ribose degradation; D-ribose 5-phosphate from beta-D-ribopyranose: step 2/2.</text>
</comment>
<dbReference type="CDD" id="cd01174">
    <property type="entry name" value="ribokinase"/>
    <property type="match status" value="1"/>
</dbReference>
<dbReference type="SUPFAM" id="SSF53613">
    <property type="entry name" value="Ribokinase-like"/>
    <property type="match status" value="1"/>
</dbReference>
<reference evidence="11 12" key="1">
    <citation type="submission" date="2023-04" db="EMBL/GenBank/DDBJ databases">
        <title>A long-awaited taxogenomic arrangement of the family Halomonadaceae.</title>
        <authorList>
            <person name="De La Haba R."/>
            <person name="Chuvochina M."/>
            <person name="Wittouck S."/>
            <person name="Arahal D.R."/>
            <person name="Sanchez-Porro C."/>
            <person name="Hugenholtz P."/>
            <person name="Ventosa A."/>
        </authorList>
    </citation>
    <scope>NUCLEOTIDE SEQUENCE [LARGE SCALE GENOMIC DNA]</scope>
    <source>
        <strain evidence="11 12">DSM 17332</strain>
    </source>
</reference>
<proteinExistence type="inferred from homology"/>
<keyword evidence="1 9" id="KW-0808">Transferase</keyword>
<dbReference type="PANTHER" id="PTHR10584:SF166">
    <property type="entry name" value="RIBOKINASE"/>
    <property type="match status" value="1"/>
</dbReference>
<feature type="binding site" evidence="9">
    <location>
        <begin position="17"/>
        <end position="19"/>
    </location>
    <ligand>
        <name>substrate</name>
    </ligand>
</feature>
<feature type="binding site" evidence="9">
    <location>
        <position position="288"/>
    </location>
    <ligand>
        <name>K(+)</name>
        <dbReference type="ChEBI" id="CHEBI:29103"/>
    </ligand>
</feature>
<dbReference type="HAMAP" id="MF_01987">
    <property type="entry name" value="Ribokinase"/>
    <property type="match status" value="1"/>
</dbReference>
<dbReference type="InterPro" id="IPR029056">
    <property type="entry name" value="Ribokinase-like"/>
</dbReference>
<protein>
    <recommendedName>
        <fullName evidence="9">Ribokinase</fullName>
        <shortName evidence="9">RK</shortName>
        <ecNumber evidence="9">2.7.1.15</ecNumber>
    </recommendedName>
</protein>
<keyword evidence="5 9" id="KW-0067">ATP-binding</keyword>
<evidence type="ECO:0000313" key="12">
    <source>
        <dbReference type="Proteomes" id="UP001252270"/>
    </source>
</evidence>
<gene>
    <name evidence="9" type="primary">rbsK</name>
    <name evidence="11" type="ORF">QC820_07245</name>
</gene>
<dbReference type="RefSeq" id="WP_253442750.1">
    <property type="nucleotide sequence ID" value="NZ_JARWAL010000005.1"/>
</dbReference>
<feature type="binding site" evidence="9">
    <location>
        <begin position="45"/>
        <end position="49"/>
    </location>
    <ligand>
        <name>substrate</name>
    </ligand>
</feature>
<keyword evidence="3 9" id="KW-0547">Nucleotide-binding</keyword>
<feature type="binding site" evidence="9">
    <location>
        <position position="249"/>
    </location>
    <ligand>
        <name>K(+)</name>
        <dbReference type="ChEBI" id="CHEBI:29103"/>
    </ligand>
</feature>
<keyword evidence="7 9" id="KW-0630">Potassium</keyword>
<comment type="catalytic activity">
    <reaction evidence="9">
        <text>D-ribose + ATP = D-ribose 5-phosphate + ADP + H(+)</text>
        <dbReference type="Rhea" id="RHEA:13697"/>
        <dbReference type="ChEBI" id="CHEBI:15378"/>
        <dbReference type="ChEBI" id="CHEBI:30616"/>
        <dbReference type="ChEBI" id="CHEBI:47013"/>
        <dbReference type="ChEBI" id="CHEBI:78346"/>
        <dbReference type="ChEBI" id="CHEBI:456216"/>
        <dbReference type="EC" id="2.7.1.15"/>
    </reaction>
</comment>
<accession>A0ABU1GKR5</accession>
<evidence type="ECO:0000256" key="1">
    <source>
        <dbReference type="ARBA" id="ARBA00022679"/>
    </source>
</evidence>
<feature type="binding site" evidence="9">
    <location>
        <position position="143"/>
    </location>
    <ligand>
        <name>substrate</name>
    </ligand>
</feature>
<keyword evidence="6 9" id="KW-0460">Magnesium</keyword>
<dbReference type="InterPro" id="IPR011877">
    <property type="entry name" value="Ribokinase"/>
</dbReference>
<keyword evidence="8 9" id="KW-0119">Carbohydrate metabolism</keyword>
<dbReference type="EMBL" id="JARWAL010000005">
    <property type="protein sequence ID" value="MDR5892609.1"/>
    <property type="molecule type" value="Genomic_DNA"/>
</dbReference>
<evidence type="ECO:0000256" key="3">
    <source>
        <dbReference type="ARBA" id="ARBA00022741"/>
    </source>
</evidence>
<evidence type="ECO:0000313" key="11">
    <source>
        <dbReference type="EMBL" id="MDR5892609.1"/>
    </source>
</evidence>
<evidence type="ECO:0000256" key="6">
    <source>
        <dbReference type="ARBA" id="ARBA00022842"/>
    </source>
</evidence>
<feature type="binding site" evidence="9">
    <location>
        <position position="186"/>
    </location>
    <ligand>
        <name>ATP</name>
        <dbReference type="ChEBI" id="CHEBI:30616"/>
    </ligand>
</feature>
<feature type="binding site" evidence="9">
    <location>
        <begin position="252"/>
        <end position="253"/>
    </location>
    <ligand>
        <name>ATP</name>
        <dbReference type="ChEBI" id="CHEBI:30616"/>
    </ligand>
</feature>
<feature type="binding site" evidence="9">
    <location>
        <position position="283"/>
    </location>
    <ligand>
        <name>K(+)</name>
        <dbReference type="ChEBI" id="CHEBI:29103"/>
    </ligand>
</feature>
<comment type="activity regulation">
    <text evidence="9">Activated by a monovalent cation that binds near, but not in, the active site. The most likely occupant of the site in vivo is potassium. Ion binding induces a conformational change that may alter substrate affinity.</text>
</comment>